<feature type="region of interest" description="Disordered" evidence="1">
    <location>
        <begin position="98"/>
        <end position="146"/>
    </location>
</feature>
<name>I0K3B8_9BACT</name>
<feature type="compositionally biased region" description="Low complexity" evidence="1">
    <location>
        <begin position="104"/>
        <end position="118"/>
    </location>
</feature>
<keyword evidence="4" id="KW-1185">Reference proteome</keyword>
<protein>
    <recommendedName>
        <fullName evidence="5">Outer membrane protein beta-barrel domain-containing protein</fullName>
    </recommendedName>
</protein>
<dbReference type="RefSeq" id="WP_015329721.1">
    <property type="nucleotide sequence ID" value="NC_020054.1"/>
</dbReference>
<evidence type="ECO:0000256" key="1">
    <source>
        <dbReference type="SAM" id="MobiDB-lite"/>
    </source>
</evidence>
<evidence type="ECO:0000313" key="3">
    <source>
        <dbReference type="EMBL" id="CCG98621.1"/>
    </source>
</evidence>
<dbReference type="OrthoDB" id="975478at2"/>
<gene>
    <name evidence="3" type="ORF">FAES_0610</name>
</gene>
<keyword evidence="2" id="KW-0812">Transmembrane</keyword>
<evidence type="ECO:0008006" key="5">
    <source>
        <dbReference type="Google" id="ProtNLM"/>
    </source>
</evidence>
<dbReference type="AlphaFoldDB" id="I0K3B8"/>
<accession>I0K3B8</accession>
<keyword evidence="2" id="KW-1133">Transmembrane helix</keyword>
<dbReference type="eggNOG" id="COG3170">
    <property type="taxonomic scope" value="Bacteria"/>
</dbReference>
<feature type="transmembrane region" description="Helical" evidence="2">
    <location>
        <begin position="65"/>
        <end position="87"/>
    </location>
</feature>
<dbReference type="STRING" id="1166018.FAES_0610"/>
<dbReference type="Proteomes" id="UP000011058">
    <property type="component" value="Chromosome"/>
</dbReference>
<sequence length="604" mass="64725">MNRSDDYIMGSASGSPNDQWKRVFDDASEAPPPRVWDAVERQLDLDDEDGIIPLWQHRQGQQSMLFGRWAAGIAASLLLTLFGWWAWHRDDGLRPGTTGSSQMAVAPKPVPAAGAAQPSIDEPATQPDQLASRSARPERPATLAANVPVRASRVAKQHPTAAPTADQPEVTETPLVAAASTPVPEPTQPAAKPSMTFNEQVVITQRVASRGTFGQVTMSMTSSMAPSNRSMPTMSFRQSQPVVGTEHLANAHSVANTTITPQVNVPGAVPPSVDLLVLDNASPDRLVMNLAPLSIQPLSVRAVGNDRIVWYKHDEAAETTAKQADVSTAQSRTEHRKAWVSAGVAAASFNPTLAMRSSAVASMANVNSGYNSTFNNLAANPATINAQTGSAMTVQVNAGLPLSEHWAIETGVGYLSSQASVQSPGRATYASVADKGSVGNVSNQTLYTDLISSRLSNQSVAYSPSAANGLINDFVGTQNARYQQSAGSTVSNSYQFVQVPAQVSYEFRPRRKFGLALLTGLVSNWFVRNTVNQTIDVKPGDGIYRPVTMAGTAGVRVRYRPDRHWSASMAGMYQQHLQSLTLNDVNLQALPQQVGLSFSVDRHF</sequence>
<organism evidence="3 4">
    <name type="scientific">Fibrella aestuarina BUZ 2</name>
    <dbReference type="NCBI Taxonomy" id="1166018"/>
    <lineage>
        <taxon>Bacteria</taxon>
        <taxon>Pseudomonadati</taxon>
        <taxon>Bacteroidota</taxon>
        <taxon>Cytophagia</taxon>
        <taxon>Cytophagales</taxon>
        <taxon>Spirosomataceae</taxon>
        <taxon>Fibrella</taxon>
    </lineage>
</organism>
<reference evidence="3 4" key="1">
    <citation type="journal article" date="2012" name="J. Bacteriol.">
        <title>Genome Sequence of Fibrella aestuarina BUZ 2T, a Filamentous Marine Bacterium.</title>
        <authorList>
            <person name="Filippini M."/>
            <person name="Qi W."/>
            <person name="Blom J."/>
            <person name="Goesmann A."/>
            <person name="Smits T.H."/>
            <person name="Bagheri H.C."/>
        </authorList>
    </citation>
    <scope>NUCLEOTIDE SEQUENCE [LARGE SCALE GENOMIC DNA]</scope>
    <source>
        <strain evidence="4">BUZ 2T</strain>
    </source>
</reference>
<feature type="region of interest" description="Disordered" evidence="1">
    <location>
        <begin position="1"/>
        <end position="31"/>
    </location>
</feature>
<dbReference type="KEGG" id="fae:FAES_0610"/>
<keyword evidence="2" id="KW-0472">Membrane</keyword>
<dbReference type="HOGENOM" id="CLU_520618_0_0_10"/>
<dbReference type="EMBL" id="HE796683">
    <property type="protein sequence ID" value="CCG98621.1"/>
    <property type="molecule type" value="Genomic_DNA"/>
</dbReference>
<evidence type="ECO:0000313" key="4">
    <source>
        <dbReference type="Proteomes" id="UP000011058"/>
    </source>
</evidence>
<proteinExistence type="predicted"/>
<evidence type="ECO:0000256" key="2">
    <source>
        <dbReference type="SAM" id="Phobius"/>
    </source>
</evidence>
<feature type="region of interest" description="Disordered" evidence="1">
    <location>
        <begin position="151"/>
        <end position="170"/>
    </location>
</feature>